<protein>
    <submittedName>
        <fullName evidence="8">Putative LPLAT superfamily acyltransferase</fullName>
    </submittedName>
</protein>
<evidence type="ECO:0000256" key="7">
    <source>
        <dbReference type="SAM" id="Phobius"/>
    </source>
</evidence>
<dbReference type="GO" id="GO:0016746">
    <property type="term" value="F:acyltransferase activity"/>
    <property type="evidence" value="ECO:0007669"/>
    <property type="project" value="UniProtKB-KW"/>
</dbReference>
<keyword evidence="3" id="KW-0997">Cell inner membrane</keyword>
<keyword evidence="9" id="KW-1185">Reference proteome</keyword>
<evidence type="ECO:0000313" key="9">
    <source>
        <dbReference type="Proteomes" id="UP000293398"/>
    </source>
</evidence>
<sequence length="308" mass="36133">MSEHWATKQERGNRFALRLGVRLIRYCPTWLLGILSHIVVLYFFVTSPTERRNIRDYQQHLRSWSGRSDLLPAFAPVYRQFVAFGQALVDRFAVWQQRLRYEHIVIEDPEGIHKEMLYAQGRGQILICSHLGNTEISRALVSHHKGLVLNILIHSKHAQMYNEVMADLGADNDIRLLQVTELDIDTMMMLQQRVDNGEWIAIAADREPVRGEKVVPVSFLGDTVAFPQGPWLMAGLLKASVNTLFCTRQQGRYSLHIERMSDRIQWTRQDRDEVIRSWVQRYAQRLEQVCVKAPLQWFNFYDFWKHND</sequence>
<dbReference type="Proteomes" id="UP000293398">
    <property type="component" value="Unassembled WGS sequence"/>
</dbReference>
<evidence type="ECO:0000256" key="3">
    <source>
        <dbReference type="ARBA" id="ARBA00022519"/>
    </source>
</evidence>
<keyword evidence="7" id="KW-1133">Transmembrane helix</keyword>
<dbReference type="PANTHER" id="PTHR30606:SF9">
    <property type="entry name" value="LIPID A BIOSYNTHESIS LAUROYLTRANSFERASE"/>
    <property type="match status" value="1"/>
</dbReference>
<feature type="transmembrane region" description="Helical" evidence="7">
    <location>
        <begin position="23"/>
        <end position="45"/>
    </location>
</feature>
<evidence type="ECO:0000256" key="5">
    <source>
        <dbReference type="ARBA" id="ARBA00023136"/>
    </source>
</evidence>
<dbReference type="EMBL" id="SHKO01000002">
    <property type="protein sequence ID" value="RZT93973.1"/>
    <property type="molecule type" value="Genomic_DNA"/>
</dbReference>
<evidence type="ECO:0000313" key="8">
    <source>
        <dbReference type="EMBL" id="RZT93973.1"/>
    </source>
</evidence>
<keyword evidence="2" id="KW-1003">Cell membrane</keyword>
<keyword evidence="7" id="KW-0812">Transmembrane</keyword>
<comment type="subcellular location">
    <subcellularLocation>
        <location evidence="1">Cell inner membrane</location>
    </subcellularLocation>
</comment>
<dbReference type="RefSeq" id="WP_128393304.1">
    <property type="nucleotide sequence ID" value="NZ_SHKO01000002.1"/>
</dbReference>
<evidence type="ECO:0000256" key="1">
    <source>
        <dbReference type="ARBA" id="ARBA00004533"/>
    </source>
</evidence>
<organism evidence="8 9">
    <name type="scientific">Advenella incenata</name>
    <dbReference type="NCBI Taxonomy" id="267800"/>
    <lineage>
        <taxon>Bacteria</taxon>
        <taxon>Pseudomonadati</taxon>
        <taxon>Pseudomonadota</taxon>
        <taxon>Betaproteobacteria</taxon>
        <taxon>Burkholderiales</taxon>
        <taxon>Alcaligenaceae</taxon>
    </lineage>
</organism>
<dbReference type="OrthoDB" id="9808633at2"/>
<dbReference type="PANTHER" id="PTHR30606">
    <property type="entry name" value="LIPID A BIOSYNTHESIS LAUROYL ACYLTRANSFERASE"/>
    <property type="match status" value="1"/>
</dbReference>
<accession>A0A4Q7VEF1</accession>
<keyword evidence="6 8" id="KW-0012">Acyltransferase</keyword>
<keyword evidence="4 8" id="KW-0808">Transferase</keyword>
<dbReference type="CDD" id="cd07984">
    <property type="entry name" value="LPLAT_LABLAT-like"/>
    <property type="match status" value="1"/>
</dbReference>
<dbReference type="InterPro" id="IPR004960">
    <property type="entry name" value="LipA_acyltrans"/>
</dbReference>
<comment type="caution">
    <text evidence="8">The sequence shown here is derived from an EMBL/GenBank/DDBJ whole genome shotgun (WGS) entry which is preliminary data.</text>
</comment>
<dbReference type="GO" id="GO:0009247">
    <property type="term" value="P:glycolipid biosynthetic process"/>
    <property type="evidence" value="ECO:0007669"/>
    <property type="project" value="UniProtKB-ARBA"/>
</dbReference>
<dbReference type="PIRSF" id="PIRSF028561">
    <property type="entry name" value="Ac_Trasf"/>
    <property type="match status" value="1"/>
</dbReference>
<reference evidence="8 9" key="1">
    <citation type="submission" date="2019-02" db="EMBL/GenBank/DDBJ databases">
        <title>Genomic Encyclopedia of Type Strains, Phase IV (KMG-IV): sequencing the most valuable type-strain genomes for metagenomic binning, comparative biology and taxonomic classification.</title>
        <authorList>
            <person name="Goeker M."/>
        </authorList>
    </citation>
    <scope>NUCLEOTIDE SEQUENCE [LARGE SCALE GENOMIC DNA]</scope>
    <source>
        <strain evidence="8 9">DSM 23814</strain>
    </source>
</reference>
<evidence type="ECO:0000256" key="2">
    <source>
        <dbReference type="ARBA" id="ARBA00022475"/>
    </source>
</evidence>
<evidence type="ECO:0000256" key="4">
    <source>
        <dbReference type="ARBA" id="ARBA00022679"/>
    </source>
</evidence>
<name>A0A4Q7VEF1_9BURK</name>
<proteinExistence type="predicted"/>
<dbReference type="GO" id="GO:0005886">
    <property type="term" value="C:plasma membrane"/>
    <property type="evidence" value="ECO:0007669"/>
    <property type="project" value="UniProtKB-SubCell"/>
</dbReference>
<keyword evidence="5 7" id="KW-0472">Membrane</keyword>
<dbReference type="InterPro" id="IPR014548">
    <property type="entry name" value="Ac_Trasf"/>
</dbReference>
<dbReference type="Pfam" id="PF03279">
    <property type="entry name" value="Lip_A_acyltrans"/>
    <property type="match status" value="1"/>
</dbReference>
<gene>
    <name evidence="8" type="ORF">EV681_2389</name>
</gene>
<evidence type="ECO:0000256" key="6">
    <source>
        <dbReference type="ARBA" id="ARBA00023315"/>
    </source>
</evidence>
<dbReference type="AlphaFoldDB" id="A0A4Q7VEF1"/>